<dbReference type="Proteomes" id="UP000295351">
    <property type="component" value="Unassembled WGS sequence"/>
</dbReference>
<protein>
    <submittedName>
        <fullName evidence="1">Uncharacterized protein</fullName>
    </submittedName>
</protein>
<evidence type="ECO:0000313" key="2">
    <source>
        <dbReference type="Proteomes" id="UP000295351"/>
    </source>
</evidence>
<sequence length="102" mass="11551">MVSIMVEQFRKMQILLAETIADYETPEFKKLDGRIARAFDTLYRHEPCDADEARTLIGLFLDIIEDNDGGDSVHLIQRVRAIVDDFIGQCRPAMEITHGAGI</sequence>
<reference evidence="1 2" key="1">
    <citation type="submission" date="2019-03" db="EMBL/GenBank/DDBJ databases">
        <title>Genomic Encyclopedia of Type Strains, Phase IV (KMG-IV): sequencing the most valuable type-strain genomes for metagenomic binning, comparative biology and taxonomic classification.</title>
        <authorList>
            <person name="Goeker M."/>
        </authorList>
    </citation>
    <scope>NUCLEOTIDE SEQUENCE [LARGE SCALE GENOMIC DNA]</scope>
    <source>
        <strain evidence="1 2">DSM 18401</strain>
    </source>
</reference>
<dbReference type="EMBL" id="SLVX01000001">
    <property type="protein sequence ID" value="TCN48357.1"/>
    <property type="molecule type" value="Genomic_DNA"/>
</dbReference>
<dbReference type="AlphaFoldDB" id="A0A4R2D2F7"/>
<proteinExistence type="predicted"/>
<organism evidence="1 2">
    <name type="scientific">Shinella granuli</name>
    <dbReference type="NCBI Taxonomy" id="323621"/>
    <lineage>
        <taxon>Bacteria</taxon>
        <taxon>Pseudomonadati</taxon>
        <taxon>Pseudomonadota</taxon>
        <taxon>Alphaproteobacteria</taxon>
        <taxon>Hyphomicrobiales</taxon>
        <taxon>Rhizobiaceae</taxon>
        <taxon>Shinella</taxon>
    </lineage>
</organism>
<evidence type="ECO:0000313" key="1">
    <source>
        <dbReference type="EMBL" id="TCN48357.1"/>
    </source>
</evidence>
<gene>
    <name evidence="1" type="ORF">EV665_10189</name>
</gene>
<accession>A0A4R2D2F7</accession>
<comment type="caution">
    <text evidence="1">The sequence shown here is derived from an EMBL/GenBank/DDBJ whole genome shotgun (WGS) entry which is preliminary data.</text>
</comment>
<keyword evidence="2" id="KW-1185">Reference proteome</keyword>
<dbReference type="RefSeq" id="WP_064330804.1">
    <property type="nucleotide sequence ID" value="NZ_BAABEI010000012.1"/>
</dbReference>
<name>A0A4R2D2F7_SHIGR</name>